<proteinExistence type="predicted"/>
<feature type="region of interest" description="Disordered" evidence="1">
    <location>
        <begin position="29"/>
        <end position="64"/>
    </location>
</feature>
<reference evidence="4" key="1">
    <citation type="submission" date="2016-06" db="UniProtKB">
        <authorList>
            <consortium name="WormBaseParasite"/>
        </authorList>
    </citation>
    <scope>IDENTIFICATION</scope>
</reference>
<evidence type="ECO:0000313" key="3">
    <source>
        <dbReference type="Proteomes" id="UP000050794"/>
    </source>
</evidence>
<name>A0A183VET0_TOXCA</name>
<reference evidence="2 3" key="2">
    <citation type="submission" date="2018-11" db="EMBL/GenBank/DDBJ databases">
        <authorList>
            <consortium name="Pathogen Informatics"/>
        </authorList>
    </citation>
    <scope>NUCLEOTIDE SEQUENCE [LARGE SCALE GENOMIC DNA]</scope>
</reference>
<dbReference type="AlphaFoldDB" id="A0A183VET0"/>
<evidence type="ECO:0000256" key="1">
    <source>
        <dbReference type="SAM" id="MobiDB-lite"/>
    </source>
</evidence>
<protein>
    <submittedName>
        <fullName evidence="2 4">Uncharacterized protein</fullName>
    </submittedName>
</protein>
<dbReference type="WBParaSite" id="TCNE_0001925401-mRNA-1">
    <property type="protein sequence ID" value="TCNE_0001925401-mRNA-1"/>
    <property type="gene ID" value="TCNE_0001925401"/>
</dbReference>
<evidence type="ECO:0000313" key="2">
    <source>
        <dbReference type="EMBL" id="VDM50571.1"/>
    </source>
</evidence>
<accession>A0A183VET0</accession>
<dbReference type="EMBL" id="UYWY01026624">
    <property type="protein sequence ID" value="VDM50571.1"/>
    <property type="molecule type" value="Genomic_DNA"/>
</dbReference>
<feature type="compositionally biased region" description="Low complexity" evidence="1">
    <location>
        <begin position="36"/>
        <end position="45"/>
    </location>
</feature>
<organism evidence="3 4">
    <name type="scientific">Toxocara canis</name>
    <name type="common">Canine roundworm</name>
    <dbReference type="NCBI Taxonomy" id="6265"/>
    <lineage>
        <taxon>Eukaryota</taxon>
        <taxon>Metazoa</taxon>
        <taxon>Ecdysozoa</taxon>
        <taxon>Nematoda</taxon>
        <taxon>Chromadorea</taxon>
        <taxon>Rhabditida</taxon>
        <taxon>Spirurina</taxon>
        <taxon>Ascaridomorpha</taxon>
        <taxon>Ascaridoidea</taxon>
        <taxon>Toxocaridae</taxon>
        <taxon>Toxocara</taxon>
    </lineage>
</organism>
<gene>
    <name evidence="2" type="ORF">TCNE_LOCUS19250</name>
</gene>
<evidence type="ECO:0000313" key="4">
    <source>
        <dbReference type="WBParaSite" id="TCNE_0001925401-mRNA-1"/>
    </source>
</evidence>
<dbReference type="Proteomes" id="UP000050794">
    <property type="component" value="Unassembled WGS sequence"/>
</dbReference>
<sequence>MSDSVTDTIDIPGLCVGLVQSAAKRMNVADGRSAETTTSPTIPTTEMGNLGMDESAGRLGSMSDSVTDTIDIPGLCVGLGEWISRPASCL</sequence>
<keyword evidence="3" id="KW-1185">Reference proteome</keyword>